<name>A0ABV3UA84_9GAMM</name>
<comment type="caution">
    <text evidence="1">The sequence shown here is derived from an EMBL/GenBank/DDBJ whole genome shotgun (WGS) entry which is preliminary data.</text>
</comment>
<reference evidence="1 2" key="1">
    <citation type="journal article" date="2011" name="Int. J. Syst. Evol. Microbiol.">
        <title>Zhongshania antarctica gen. nov., sp. nov. and Zhongshania guokunii sp. nov., gammaproteobacteria respectively isolated from coastal attached (fast) ice and surface seawater of the Antarctic.</title>
        <authorList>
            <person name="Li H.J."/>
            <person name="Zhang X.Y."/>
            <person name="Chen C.X."/>
            <person name="Zhang Y.J."/>
            <person name="Gao Z.M."/>
            <person name="Yu Y."/>
            <person name="Chen X.L."/>
            <person name="Chen B."/>
            <person name="Zhang Y.Z."/>
        </authorList>
    </citation>
    <scope>NUCLEOTIDE SEQUENCE [LARGE SCALE GENOMIC DNA]</scope>
    <source>
        <strain evidence="1 2">ZS6-22T</strain>
    </source>
</reference>
<dbReference type="EMBL" id="JBFRYA010000015">
    <property type="protein sequence ID" value="MEX1670346.1"/>
    <property type="molecule type" value="Genomic_DNA"/>
</dbReference>
<dbReference type="RefSeq" id="WP_368382681.1">
    <property type="nucleotide sequence ID" value="NZ_JBFRYA010000015.1"/>
</dbReference>
<organism evidence="1 2">
    <name type="scientific">Zhongshania guokunii</name>
    <dbReference type="NCBI Taxonomy" id="641783"/>
    <lineage>
        <taxon>Bacteria</taxon>
        <taxon>Pseudomonadati</taxon>
        <taxon>Pseudomonadota</taxon>
        <taxon>Gammaproteobacteria</taxon>
        <taxon>Cellvibrionales</taxon>
        <taxon>Spongiibacteraceae</taxon>
        <taxon>Zhongshania</taxon>
    </lineage>
</organism>
<evidence type="ECO:0000313" key="2">
    <source>
        <dbReference type="Proteomes" id="UP001557485"/>
    </source>
</evidence>
<accession>A0ABV3UA84</accession>
<protein>
    <submittedName>
        <fullName evidence="1">Uncharacterized protein</fullName>
    </submittedName>
</protein>
<sequence>MKTPQDFSNELKRRFTQMCMASKEGYKASPTERHRLEGFIQAGVYVGLIDNSSAKNTLETVYQDIFQEPMSTAAKPNASNWRLELRDYSLYDTPAYLRAPE</sequence>
<proteinExistence type="predicted"/>
<keyword evidence="2" id="KW-1185">Reference proteome</keyword>
<evidence type="ECO:0000313" key="1">
    <source>
        <dbReference type="EMBL" id="MEX1670346.1"/>
    </source>
</evidence>
<gene>
    <name evidence="1" type="ORF">AB4876_15610</name>
</gene>
<dbReference type="Proteomes" id="UP001557485">
    <property type="component" value="Unassembled WGS sequence"/>
</dbReference>